<dbReference type="Gene3D" id="3.30.450.40">
    <property type="match status" value="1"/>
</dbReference>
<evidence type="ECO:0000256" key="1">
    <source>
        <dbReference type="SAM" id="Coils"/>
    </source>
</evidence>
<keyword evidence="5" id="KW-1185">Reference proteome</keyword>
<organism evidence="4 5">
    <name type="scientific">Amycolatopsis acidiphila</name>
    <dbReference type="NCBI Taxonomy" id="715473"/>
    <lineage>
        <taxon>Bacteria</taxon>
        <taxon>Bacillati</taxon>
        <taxon>Actinomycetota</taxon>
        <taxon>Actinomycetes</taxon>
        <taxon>Pseudonocardiales</taxon>
        <taxon>Pseudonocardiaceae</taxon>
        <taxon>Amycolatopsis</taxon>
    </lineage>
</organism>
<protein>
    <submittedName>
        <fullName evidence="4">GAF domain-containing protein</fullName>
    </submittedName>
</protein>
<feature type="region of interest" description="Disordered" evidence="2">
    <location>
        <begin position="1"/>
        <end position="26"/>
    </location>
</feature>
<dbReference type="SUPFAM" id="SSF55781">
    <property type="entry name" value="GAF domain-like"/>
    <property type="match status" value="1"/>
</dbReference>
<dbReference type="Pfam" id="PF13556">
    <property type="entry name" value="HTH_30"/>
    <property type="match status" value="1"/>
</dbReference>
<dbReference type="Pfam" id="PF13185">
    <property type="entry name" value="GAF_2"/>
    <property type="match status" value="1"/>
</dbReference>
<feature type="coiled-coil region" evidence="1">
    <location>
        <begin position="208"/>
        <end position="235"/>
    </location>
</feature>
<dbReference type="Proteomes" id="UP000318578">
    <property type="component" value="Unassembled WGS sequence"/>
</dbReference>
<dbReference type="Gene3D" id="1.10.10.2840">
    <property type="entry name" value="PucR C-terminal helix-turn-helix domain"/>
    <property type="match status" value="1"/>
</dbReference>
<reference evidence="4 5" key="1">
    <citation type="submission" date="2019-07" db="EMBL/GenBank/DDBJ databases">
        <title>New species of Amycolatopsis and Streptomyces.</title>
        <authorList>
            <person name="Duangmal K."/>
            <person name="Teo W.F.A."/>
            <person name="Lipun K."/>
        </authorList>
    </citation>
    <scope>NUCLEOTIDE SEQUENCE [LARGE SCALE GENOMIC DNA]</scope>
    <source>
        <strain evidence="4 5">JCM 30562</strain>
    </source>
</reference>
<dbReference type="InterPro" id="IPR025736">
    <property type="entry name" value="PucR_C-HTH_dom"/>
</dbReference>
<dbReference type="AlphaFoldDB" id="A0A558AJ64"/>
<evidence type="ECO:0000313" key="4">
    <source>
        <dbReference type="EMBL" id="TVT24241.1"/>
    </source>
</evidence>
<dbReference type="PANTHER" id="PTHR33744:SF1">
    <property type="entry name" value="DNA-BINDING TRANSCRIPTIONAL ACTIVATOR ADER"/>
    <property type="match status" value="1"/>
</dbReference>
<dbReference type="InterPro" id="IPR042070">
    <property type="entry name" value="PucR_C-HTH_sf"/>
</dbReference>
<gene>
    <name evidence="4" type="ORF">FNH06_06635</name>
</gene>
<comment type="caution">
    <text evidence="4">The sequence shown here is derived from an EMBL/GenBank/DDBJ whole genome shotgun (WGS) entry which is preliminary data.</text>
</comment>
<dbReference type="PANTHER" id="PTHR33744">
    <property type="entry name" value="CARBOHYDRATE DIACID REGULATOR"/>
    <property type="match status" value="1"/>
</dbReference>
<proteinExistence type="predicted"/>
<dbReference type="InterPro" id="IPR051448">
    <property type="entry name" value="CdaR-like_regulators"/>
</dbReference>
<dbReference type="InterPro" id="IPR029016">
    <property type="entry name" value="GAF-like_dom_sf"/>
</dbReference>
<evidence type="ECO:0000256" key="2">
    <source>
        <dbReference type="SAM" id="MobiDB-lite"/>
    </source>
</evidence>
<feature type="domain" description="GAF" evidence="3">
    <location>
        <begin position="47"/>
        <end position="205"/>
    </location>
</feature>
<accession>A0A558AJ64</accession>
<dbReference type="SMART" id="SM00065">
    <property type="entry name" value="GAF"/>
    <property type="match status" value="1"/>
</dbReference>
<dbReference type="InterPro" id="IPR003018">
    <property type="entry name" value="GAF"/>
</dbReference>
<name>A0A558AJ64_9PSEU</name>
<keyword evidence="1" id="KW-0175">Coiled coil</keyword>
<dbReference type="EMBL" id="VJZA01000007">
    <property type="protein sequence ID" value="TVT24241.1"/>
    <property type="molecule type" value="Genomic_DNA"/>
</dbReference>
<evidence type="ECO:0000313" key="5">
    <source>
        <dbReference type="Proteomes" id="UP000318578"/>
    </source>
</evidence>
<evidence type="ECO:0000259" key="3">
    <source>
        <dbReference type="SMART" id="SM00065"/>
    </source>
</evidence>
<dbReference type="OrthoDB" id="8450798at2"/>
<sequence>MSLLLTAPGVSPDRHDDRMPPATEEPTQLDRLEAIIEINRSLASTLDGDALTHRILREAIRIIPAADAGVLLLYDPDRERLVVRHAIGFGPSIYKIELASGESLTGRAFQQRKSVLYQTKEALVPKQDLAPDSHRLLADAAGGIDFPHSALVAPLLTTDGPIGAMIVENFSTPRVFDPFDLRLFEGLAQGAAIAMVNARLFASERAARVRLETVNQLVSEQRDQLERRVQVQEALADIVREGLSADALVTRLARLCGAGVFLCDSLHAIRTAQPSTDALTIRGIDEEHGDAISTALAEAEATRSPQRAELGKGVLLVAPIPGGSEILGFLCALFASSGPDEVHAAAVSSAAHIAATEFVEQRAHAEGRIRADADTLDLLIQGRAPAMAGAPFLLSIGRVHHARADAVVDHRWLRALLTCAQREFSGELVAATIRDEHVVLAWAGIEGDSAGGAESRIEKRLRTAADRFARLGSGWQAGFVLSDRIDAASGFADALTEARLVAELHRRVRNTDPVRTVRALGAYRLILRSAGTDEILRLCRDTLGEVLRYDRDRHTMILETLRAYLDHGGSTKAAAQALSVHPHTVQYRLGRLETLSGLRLTDSQERLTIELCLRILDSAALSEAL</sequence>